<dbReference type="Pfam" id="PF01135">
    <property type="entry name" value="PCMT"/>
    <property type="match status" value="1"/>
</dbReference>
<dbReference type="GO" id="GO:0004719">
    <property type="term" value="F:protein-L-isoaspartate (D-aspartate) O-methyltransferase activity"/>
    <property type="evidence" value="ECO:0007669"/>
    <property type="project" value="InterPro"/>
</dbReference>
<dbReference type="PANTHER" id="PTHR11579:SF18">
    <property type="entry name" value="PROTEIN-L-ISOASPARTATE O-METHYLTRANSFERASE"/>
    <property type="match status" value="1"/>
</dbReference>
<dbReference type="EMBL" id="LAZR01003833">
    <property type="protein sequence ID" value="KKN14284.1"/>
    <property type="molecule type" value="Genomic_DNA"/>
</dbReference>
<name>A0A0F9N8P1_9ZZZZ</name>
<dbReference type="InterPro" id="IPR000682">
    <property type="entry name" value="PCMT"/>
</dbReference>
<protein>
    <recommendedName>
        <fullName evidence="3">Protein-L-isoaspartate O-methyltransferase</fullName>
    </recommendedName>
</protein>
<comment type="caution">
    <text evidence="2">The sequence shown here is derived from an EMBL/GenBank/DDBJ whole genome shotgun (WGS) entry which is preliminary data.</text>
</comment>
<dbReference type="InterPro" id="IPR029063">
    <property type="entry name" value="SAM-dependent_MTases_sf"/>
</dbReference>
<reference evidence="2" key="1">
    <citation type="journal article" date="2015" name="Nature">
        <title>Complex archaea that bridge the gap between prokaryotes and eukaryotes.</title>
        <authorList>
            <person name="Spang A."/>
            <person name="Saw J.H."/>
            <person name="Jorgensen S.L."/>
            <person name="Zaremba-Niedzwiedzka K."/>
            <person name="Martijn J."/>
            <person name="Lind A.E."/>
            <person name="van Eijk R."/>
            <person name="Schleper C."/>
            <person name="Guy L."/>
            <person name="Ettema T.J."/>
        </authorList>
    </citation>
    <scope>NUCLEOTIDE SEQUENCE</scope>
</reference>
<evidence type="ECO:0000256" key="1">
    <source>
        <dbReference type="ARBA" id="ARBA00005369"/>
    </source>
</evidence>
<sequence>MATTLDIAHFNMLEQQVRPSDVLDPRVLTVLKDIVRTRFVDEEFSGLAYADTELPIGYGQTMLSPVLQGRLLQALNIQPDEKVLEIGTGNGYFTALLATLAKTVISVEIVPELSVIAGRNLAKTGIDNVMLYVGDASRGWPLVDRVDLIVATAAFVSVPNDYLQSLQIGGRMLAIVGKGQNMQVQLIRRVAEREWQTRTVFETVISAMINAEPKPEFEF</sequence>
<proteinExistence type="inferred from homology"/>
<gene>
    <name evidence="2" type="ORF">LCGC14_0997720</name>
</gene>
<dbReference type="CDD" id="cd02440">
    <property type="entry name" value="AdoMet_MTases"/>
    <property type="match status" value="1"/>
</dbReference>
<evidence type="ECO:0000313" key="2">
    <source>
        <dbReference type="EMBL" id="KKN14284.1"/>
    </source>
</evidence>
<dbReference type="Gene3D" id="3.40.50.150">
    <property type="entry name" value="Vaccinia Virus protein VP39"/>
    <property type="match status" value="1"/>
</dbReference>
<accession>A0A0F9N8P1</accession>
<dbReference type="GO" id="GO:0005737">
    <property type="term" value="C:cytoplasm"/>
    <property type="evidence" value="ECO:0007669"/>
    <property type="project" value="TreeGrafter"/>
</dbReference>
<dbReference type="AlphaFoldDB" id="A0A0F9N8P1"/>
<evidence type="ECO:0008006" key="3">
    <source>
        <dbReference type="Google" id="ProtNLM"/>
    </source>
</evidence>
<comment type="similarity">
    <text evidence="1">Belongs to the methyltransferase superfamily. L-isoaspartyl/D-aspartyl protein methyltransferase family.</text>
</comment>
<dbReference type="PANTHER" id="PTHR11579">
    <property type="entry name" value="PROTEIN-L-ISOASPARTATE O-METHYLTRANSFERASE"/>
    <property type="match status" value="1"/>
</dbReference>
<organism evidence="2">
    <name type="scientific">marine sediment metagenome</name>
    <dbReference type="NCBI Taxonomy" id="412755"/>
    <lineage>
        <taxon>unclassified sequences</taxon>
        <taxon>metagenomes</taxon>
        <taxon>ecological metagenomes</taxon>
    </lineage>
</organism>
<dbReference type="SUPFAM" id="SSF53335">
    <property type="entry name" value="S-adenosyl-L-methionine-dependent methyltransferases"/>
    <property type="match status" value="1"/>
</dbReference>